<gene>
    <name evidence="1" type="primary">Nfu_g_1_014672</name>
</gene>
<dbReference type="EMBL" id="HAEA01004547">
    <property type="protein sequence ID" value="SBQ33027.1"/>
    <property type="molecule type" value="Transcribed_RNA"/>
</dbReference>
<feature type="non-terminal residue" evidence="1">
    <location>
        <position position="73"/>
    </location>
</feature>
<proteinExistence type="predicted"/>
<reference evidence="1" key="1">
    <citation type="submission" date="2016-05" db="EMBL/GenBank/DDBJ databases">
        <authorList>
            <person name="Lavstsen T."/>
            <person name="Jespersen J.S."/>
        </authorList>
    </citation>
    <scope>NUCLEOTIDE SEQUENCE</scope>
    <source>
        <tissue evidence="1">Brain</tissue>
    </source>
</reference>
<sequence length="73" mass="8180">PGCSRTQNYNNAKGLRSKCYDPGCLGAWGNNEDACSRVKSNKTTCIYININTKHRLTRHISSNAKRVTTKLSY</sequence>
<feature type="non-terminal residue" evidence="1">
    <location>
        <position position="1"/>
    </location>
</feature>
<organism evidence="1">
    <name type="scientific">Nothobranchius kadleci</name>
    <name type="common">African annual killifish</name>
    <dbReference type="NCBI Taxonomy" id="1051664"/>
    <lineage>
        <taxon>Eukaryota</taxon>
        <taxon>Metazoa</taxon>
        <taxon>Chordata</taxon>
        <taxon>Craniata</taxon>
        <taxon>Vertebrata</taxon>
        <taxon>Euteleostomi</taxon>
        <taxon>Actinopterygii</taxon>
        <taxon>Neopterygii</taxon>
        <taxon>Teleostei</taxon>
        <taxon>Neoteleostei</taxon>
        <taxon>Acanthomorphata</taxon>
        <taxon>Ovalentaria</taxon>
        <taxon>Atherinomorphae</taxon>
        <taxon>Cyprinodontiformes</taxon>
        <taxon>Nothobranchiidae</taxon>
        <taxon>Nothobranchius</taxon>
    </lineage>
</organism>
<accession>A0A1A8DG33</accession>
<name>A0A1A8DG33_NOTKA</name>
<protein>
    <submittedName>
        <fullName evidence="1">Uncharacterized protein</fullName>
    </submittedName>
</protein>
<dbReference type="AlphaFoldDB" id="A0A1A8DG33"/>
<reference evidence="1" key="2">
    <citation type="submission" date="2016-06" db="EMBL/GenBank/DDBJ databases">
        <title>The genome of a short-lived fish provides insights into sex chromosome evolution and the genetic control of aging.</title>
        <authorList>
            <person name="Reichwald K."/>
            <person name="Felder M."/>
            <person name="Petzold A."/>
            <person name="Koch P."/>
            <person name="Groth M."/>
            <person name="Platzer M."/>
        </authorList>
    </citation>
    <scope>NUCLEOTIDE SEQUENCE</scope>
    <source>
        <tissue evidence="1">Brain</tissue>
    </source>
</reference>
<evidence type="ECO:0000313" key="1">
    <source>
        <dbReference type="EMBL" id="SBQ33027.1"/>
    </source>
</evidence>